<dbReference type="EMBL" id="BMXS01000003">
    <property type="protein sequence ID" value="GGX83673.1"/>
    <property type="molecule type" value="Genomic_DNA"/>
</dbReference>
<evidence type="ECO:0000313" key="2">
    <source>
        <dbReference type="Proteomes" id="UP000653056"/>
    </source>
</evidence>
<reference evidence="2" key="1">
    <citation type="journal article" date="2019" name="Int. J. Syst. Evol. Microbiol.">
        <title>The Global Catalogue of Microorganisms (GCM) 10K type strain sequencing project: providing services to taxonomists for standard genome sequencing and annotation.</title>
        <authorList>
            <consortium name="The Broad Institute Genomics Platform"/>
            <consortium name="The Broad Institute Genome Sequencing Center for Infectious Disease"/>
            <person name="Wu L."/>
            <person name="Ma J."/>
        </authorList>
    </citation>
    <scope>NUCLEOTIDE SEQUENCE [LARGE SCALE GENOMIC DNA]</scope>
    <source>
        <strain evidence="2">KCTC 22228</strain>
    </source>
</reference>
<organism evidence="1 2">
    <name type="scientific">Litchfieldella qijiaojingensis</name>
    <dbReference type="NCBI Taxonomy" id="980347"/>
    <lineage>
        <taxon>Bacteria</taxon>
        <taxon>Pseudomonadati</taxon>
        <taxon>Pseudomonadota</taxon>
        <taxon>Gammaproteobacteria</taxon>
        <taxon>Oceanospirillales</taxon>
        <taxon>Halomonadaceae</taxon>
        <taxon>Litchfieldella</taxon>
    </lineage>
</organism>
<accession>A0ABQ2YGJ7</accession>
<protein>
    <submittedName>
        <fullName evidence="1">Uncharacterized protein</fullName>
    </submittedName>
</protein>
<keyword evidence="2" id="KW-1185">Reference proteome</keyword>
<name>A0ABQ2YGJ7_9GAMM</name>
<comment type="caution">
    <text evidence="1">The sequence shown here is derived from an EMBL/GenBank/DDBJ whole genome shotgun (WGS) entry which is preliminary data.</text>
</comment>
<proteinExistence type="predicted"/>
<dbReference type="Proteomes" id="UP000653056">
    <property type="component" value="Unassembled WGS sequence"/>
</dbReference>
<gene>
    <name evidence="1" type="ORF">GCM10007160_08640</name>
</gene>
<sequence length="80" mass="8353">MILTGFGFVSVCVLASDHPQLKLGVEPGEVVIGSDANVGMVNVGATYALSHKTSIVTNVGIGLTDDASDVTLNFRMPYQL</sequence>
<evidence type="ECO:0000313" key="1">
    <source>
        <dbReference type="EMBL" id="GGX83673.1"/>
    </source>
</evidence>